<dbReference type="InterPro" id="IPR036873">
    <property type="entry name" value="Rhodanese-like_dom_sf"/>
</dbReference>
<dbReference type="Proteomes" id="UP000078596">
    <property type="component" value="Chromosome"/>
</dbReference>
<feature type="domain" description="Rhodanese" evidence="1">
    <location>
        <begin position="15"/>
        <end position="103"/>
    </location>
</feature>
<dbReference type="EMBL" id="CP016027">
    <property type="protein sequence ID" value="ANJ66914.1"/>
    <property type="molecule type" value="Genomic_DNA"/>
</dbReference>
<dbReference type="KEGG" id="haz:A9404_05540"/>
<dbReference type="PANTHER" id="PTHR43031:SF17">
    <property type="entry name" value="SULFURTRANSFERASE YTWF-RELATED"/>
    <property type="match status" value="1"/>
</dbReference>
<gene>
    <name evidence="2" type="ORF">A9404_05540</name>
</gene>
<organism evidence="2 3">
    <name type="scientific">Halothiobacillus diazotrophicus</name>
    <dbReference type="NCBI Taxonomy" id="1860122"/>
    <lineage>
        <taxon>Bacteria</taxon>
        <taxon>Pseudomonadati</taxon>
        <taxon>Pseudomonadota</taxon>
        <taxon>Gammaproteobacteria</taxon>
        <taxon>Chromatiales</taxon>
        <taxon>Halothiobacillaceae</taxon>
        <taxon>Halothiobacillus</taxon>
    </lineage>
</organism>
<dbReference type="RefSeq" id="WP_066099276.1">
    <property type="nucleotide sequence ID" value="NZ_CP016027.1"/>
</dbReference>
<dbReference type="AlphaFoldDB" id="A0A191ZGA7"/>
<evidence type="ECO:0000259" key="1">
    <source>
        <dbReference type="PROSITE" id="PS50206"/>
    </source>
</evidence>
<proteinExistence type="predicted"/>
<dbReference type="OrthoDB" id="9811849at2"/>
<accession>A0A191ZGA7</accession>
<dbReference type="PROSITE" id="PS50206">
    <property type="entry name" value="RHODANESE_3"/>
    <property type="match status" value="1"/>
</dbReference>
<evidence type="ECO:0000313" key="2">
    <source>
        <dbReference type="EMBL" id="ANJ66914.1"/>
    </source>
</evidence>
<name>A0A191ZGA7_9GAMM</name>
<dbReference type="STRING" id="1860122.A9404_05540"/>
<keyword evidence="3" id="KW-1185">Reference proteome</keyword>
<dbReference type="SMART" id="SM00450">
    <property type="entry name" value="RHOD"/>
    <property type="match status" value="1"/>
</dbReference>
<dbReference type="Pfam" id="PF00581">
    <property type="entry name" value="Rhodanese"/>
    <property type="match status" value="1"/>
</dbReference>
<evidence type="ECO:0000313" key="3">
    <source>
        <dbReference type="Proteomes" id="UP000078596"/>
    </source>
</evidence>
<dbReference type="CDD" id="cd00158">
    <property type="entry name" value="RHOD"/>
    <property type="match status" value="1"/>
</dbReference>
<protein>
    <submittedName>
        <fullName evidence="2">Rhodanese</fullName>
    </submittedName>
</protein>
<dbReference type="InterPro" id="IPR050229">
    <property type="entry name" value="GlpE_sulfurtransferase"/>
</dbReference>
<dbReference type="PANTHER" id="PTHR43031">
    <property type="entry name" value="FAD-DEPENDENT OXIDOREDUCTASE"/>
    <property type="match status" value="1"/>
</dbReference>
<sequence>MSSFQSIAPEELKDRMHEVLLVDVRGPAETARGIIMGAKLVPLHLVPMNVDQFKTDQDVVVYCHSGARSAQACQFLAAQGIDRLFNLEGGVMYWAGSGLPLVAPE</sequence>
<reference evidence="2 3" key="1">
    <citation type="submission" date="2016-06" db="EMBL/GenBank/DDBJ databases">
        <title>Insight into the functional genes involving in sulfur oxidation in Pearl River water.</title>
        <authorList>
            <person name="Luo J."/>
            <person name="Tan X."/>
            <person name="Lin W."/>
        </authorList>
    </citation>
    <scope>NUCLEOTIDE SEQUENCE [LARGE SCALE GENOMIC DNA]</scope>
    <source>
        <strain evidence="2 3">LS2</strain>
    </source>
</reference>
<dbReference type="Gene3D" id="3.40.250.10">
    <property type="entry name" value="Rhodanese-like domain"/>
    <property type="match status" value="1"/>
</dbReference>
<dbReference type="InterPro" id="IPR001763">
    <property type="entry name" value="Rhodanese-like_dom"/>
</dbReference>
<dbReference type="SUPFAM" id="SSF52821">
    <property type="entry name" value="Rhodanese/Cell cycle control phosphatase"/>
    <property type="match status" value="1"/>
</dbReference>